<dbReference type="GeneID" id="87823195"/>
<dbReference type="Proteomes" id="UP001302602">
    <property type="component" value="Unassembled WGS sequence"/>
</dbReference>
<keyword evidence="1" id="KW-0812">Transmembrane</keyword>
<sequence length="68" mass="8231">MCPRKRWIPAELRNMMLVRTIILVTPGDFTAVWLFYKWVLLHRLTTRPQPLHRSQQPTVQQLKIQSQY</sequence>
<comment type="caution">
    <text evidence="2">The sequence shown here is derived from an EMBL/GenBank/DDBJ whole genome shotgun (WGS) entry which is preliminary data.</text>
</comment>
<evidence type="ECO:0000256" key="1">
    <source>
        <dbReference type="SAM" id="Phobius"/>
    </source>
</evidence>
<proteinExistence type="predicted"/>
<gene>
    <name evidence="2" type="ORF">N657DRAFT_249151</name>
</gene>
<feature type="transmembrane region" description="Helical" evidence="1">
    <location>
        <begin position="16"/>
        <end position="36"/>
    </location>
</feature>
<dbReference type="RefSeq" id="XP_062643531.1">
    <property type="nucleotide sequence ID" value="XM_062786429.1"/>
</dbReference>
<keyword evidence="1" id="KW-0472">Membrane</keyword>
<organism evidence="2 3">
    <name type="scientific">Parathielavia appendiculata</name>
    <dbReference type="NCBI Taxonomy" id="2587402"/>
    <lineage>
        <taxon>Eukaryota</taxon>
        <taxon>Fungi</taxon>
        <taxon>Dikarya</taxon>
        <taxon>Ascomycota</taxon>
        <taxon>Pezizomycotina</taxon>
        <taxon>Sordariomycetes</taxon>
        <taxon>Sordariomycetidae</taxon>
        <taxon>Sordariales</taxon>
        <taxon>Chaetomiaceae</taxon>
        <taxon>Parathielavia</taxon>
    </lineage>
</organism>
<evidence type="ECO:0000313" key="2">
    <source>
        <dbReference type="EMBL" id="KAK4119758.1"/>
    </source>
</evidence>
<keyword evidence="3" id="KW-1185">Reference proteome</keyword>
<keyword evidence="1" id="KW-1133">Transmembrane helix</keyword>
<accession>A0AAN6TS74</accession>
<protein>
    <submittedName>
        <fullName evidence="2">Uncharacterized protein</fullName>
    </submittedName>
</protein>
<reference evidence="2" key="1">
    <citation type="journal article" date="2023" name="Mol. Phylogenet. Evol.">
        <title>Genome-scale phylogeny and comparative genomics of the fungal order Sordariales.</title>
        <authorList>
            <person name="Hensen N."/>
            <person name="Bonometti L."/>
            <person name="Westerberg I."/>
            <person name="Brannstrom I.O."/>
            <person name="Guillou S."/>
            <person name="Cros-Aarteil S."/>
            <person name="Calhoun S."/>
            <person name="Haridas S."/>
            <person name="Kuo A."/>
            <person name="Mondo S."/>
            <person name="Pangilinan J."/>
            <person name="Riley R."/>
            <person name="LaButti K."/>
            <person name="Andreopoulos B."/>
            <person name="Lipzen A."/>
            <person name="Chen C."/>
            <person name="Yan M."/>
            <person name="Daum C."/>
            <person name="Ng V."/>
            <person name="Clum A."/>
            <person name="Steindorff A."/>
            <person name="Ohm R.A."/>
            <person name="Martin F."/>
            <person name="Silar P."/>
            <person name="Natvig D.O."/>
            <person name="Lalanne C."/>
            <person name="Gautier V."/>
            <person name="Ament-Velasquez S.L."/>
            <person name="Kruys A."/>
            <person name="Hutchinson M.I."/>
            <person name="Powell A.J."/>
            <person name="Barry K."/>
            <person name="Miller A.N."/>
            <person name="Grigoriev I.V."/>
            <person name="Debuchy R."/>
            <person name="Gladieux P."/>
            <person name="Hiltunen Thoren M."/>
            <person name="Johannesson H."/>
        </authorList>
    </citation>
    <scope>NUCLEOTIDE SEQUENCE</scope>
    <source>
        <strain evidence="2">CBS 731.68</strain>
    </source>
</reference>
<reference evidence="2" key="2">
    <citation type="submission" date="2023-05" db="EMBL/GenBank/DDBJ databases">
        <authorList>
            <consortium name="Lawrence Berkeley National Laboratory"/>
            <person name="Steindorff A."/>
            <person name="Hensen N."/>
            <person name="Bonometti L."/>
            <person name="Westerberg I."/>
            <person name="Brannstrom I.O."/>
            <person name="Guillou S."/>
            <person name="Cros-Aarteil S."/>
            <person name="Calhoun S."/>
            <person name="Haridas S."/>
            <person name="Kuo A."/>
            <person name="Mondo S."/>
            <person name="Pangilinan J."/>
            <person name="Riley R."/>
            <person name="Labutti K."/>
            <person name="Andreopoulos B."/>
            <person name="Lipzen A."/>
            <person name="Chen C."/>
            <person name="Yanf M."/>
            <person name="Daum C."/>
            <person name="Ng V."/>
            <person name="Clum A."/>
            <person name="Ohm R."/>
            <person name="Martin F."/>
            <person name="Silar P."/>
            <person name="Natvig D."/>
            <person name="Lalanne C."/>
            <person name="Gautier V."/>
            <person name="Ament-Velasquez S.L."/>
            <person name="Kruys A."/>
            <person name="Hutchinson M.I."/>
            <person name="Powell A.J."/>
            <person name="Barry K."/>
            <person name="Miller A.N."/>
            <person name="Grigoriev I.V."/>
            <person name="Debuchy R."/>
            <person name="Gladieux P."/>
            <person name="Thoren M.H."/>
            <person name="Johannesson H."/>
        </authorList>
    </citation>
    <scope>NUCLEOTIDE SEQUENCE</scope>
    <source>
        <strain evidence="2">CBS 731.68</strain>
    </source>
</reference>
<evidence type="ECO:0000313" key="3">
    <source>
        <dbReference type="Proteomes" id="UP001302602"/>
    </source>
</evidence>
<dbReference type="AlphaFoldDB" id="A0AAN6TS74"/>
<name>A0AAN6TS74_9PEZI</name>
<dbReference type="EMBL" id="MU853245">
    <property type="protein sequence ID" value="KAK4119758.1"/>
    <property type="molecule type" value="Genomic_DNA"/>
</dbReference>